<dbReference type="PANTHER" id="PTHR30607:SF2">
    <property type="entry name" value="POTASSIUM-TRANSPORTING ATPASE POTASSIUM-BINDING SUBUNIT"/>
    <property type="match status" value="1"/>
</dbReference>
<protein>
    <recommendedName>
        <fullName evidence="9">Potassium-transporting ATPase potassium-binding subunit</fullName>
    </recommendedName>
    <alternativeName>
        <fullName evidence="9">ATP phosphohydrolase [potassium-transporting] A chain</fullName>
    </alternativeName>
    <alternativeName>
        <fullName evidence="9">Potassium-binding and translocating subunit A</fullName>
    </alternativeName>
    <alternativeName>
        <fullName evidence="9">Potassium-translocating ATPase A chain</fullName>
    </alternativeName>
</protein>
<reference evidence="10 11" key="1">
    <citation type="submission" date="2023-07" db="EMBL/GenBank/DDBJ databases">
        <title>Genomic Encyclopedia of Type Strains, Phase IV (KMG-IV): sequencing the most valuable type-strain genomes for metagenomic binning, comparative biology and taxonomic classification.</title>
        <authorList>
            <person name="Goeker M."/>
        </authorList>
    </citation>
    <scope>NUCLEOTIDE SEQUENCE [LARGE SCALE GENOMIC DNA]</scope>
    <source>
        <strain evidence="10 11">DSM 5896</strain>
    </source>
</reference>
<dbReference type="Pfam" id="PF03814">
    <property type="entry name" value="KdpA"/>
    <property type="match status" value="1"/>
</dbReference>
<accession>A0ABU0F836</accession>
<organism evidence="10 11">
    <name type="scientific">Labrys monachus</name>
    <dbReference type="NCBI Taxonomy" id="217067"/>
    <lineage>
        <taxon>Bacteria</taxon>
        <taxon>Pseudomonadati</taxon>
        <taxon>Pseudomonadota</taxon>
        <taxon>Alphaproteobacteria</taxon>
        <taxon>Hyphomicrobiales</taxon>
        <taxon>Xanthobacteraceae</taxon>
        <taxon>Labrys</taxon>
    </lineage>
</organism>
<feature type="transmembrane region" description="Helical" evidence="9">
    <location>
        <begin position="134"/>
        <end position="156"/>
    </location>
</feature>
<evidence type="ECO:0000256" key="2">
    <source>
        <dbReference type="ARBA" id="ARBA00022475"/>
    </source>
</evidence>
<evidence type="ECO:0000256" key="4">
    <source>
        <dbReference type="ARBA" id="ARBA00022692"/>
    </source>
</evidence>
<name>A0ABU0F836_9HYPH</name>
<evidence type="ECO:0000256" key="8">
    <source>
        <dbReference type="ARBA" id="ARBA00023136"/>
    </source>
</evidence>
<comment type="caution">
    <text evidence="10">The sequence shown here is derived from an EMBL/GenBank/DDBJ whole genome shotgun (WGS) entry which is preliminary data.</text>
</comment>
<dbReference type="PIRSF" id="PIRSF001294">
    <property type="entry name" value="K_ATPaseA"/>
    <property type="match status" value="1"/>
</dbReference>
<dbReference type="Proteomes" id="UP001237448">
    <property type="component" value="Unassembled WGS sequence"/>
</dbReference>
<feature type="transmembrane region" description="Helical" evidence="9">
    <location>
        <begin position="177"/>
        <end position="198"/>
    </location>
</feature>
<keyword evidence="11" id="KW-1185">Reference proteome</keyword>
<feature type="transmembrane region" description="Helical" evidence="9">
    <location>
        <begin position="332"/>
        <end position="352"/>
    </location>
</feature>
<gene>
    <name evidence="9" type="primary">kdpA</name>
    <name evidence="10" type="ORF">J3R73_000393</name>
</gene>
<feature type="transmembrane region" description="Helical" evidence="9">
    <location>
        <begin position="63"/>
        <end position="85"/>
    </location>
</feature>
<comment type="subunit">
    <text evidence="9">The system is composed of three essential subunits: KdpA, KdpB and KdpC.</text>
</comment>
<feature type="transmembrane region" description="Helical" evidence="9">
    <location>
        <begin position="383"/>
        <end position="403"/>
    </location>
</feature>
<keyword evidence="7 9" id="KW-0406">Ion transport</keyword>
<dbReference type="NCBIfam" id="TIGR00680">
    <property type="entry name" value="kdpA"/>
    <property type="match status" value="1"/>
</dbReference>
<keyword evidence="2 9" id="KW-1003">Cell membrane</keyword>
<comment type="function">
    <text evidence="9">Part of the high-affinity ATP-driven potassium transport (or Kdp) system, which catalyzes the hydrolysis of ATP coupled with the electrogenic transport of potassium into the cytoplasm. This subunit binds the extracellular potassium ions and delivers the ions to the membrane domain of KdpB through an intramembrane tunnel.</text>
</comment>
<keyword evidence="4 9" id="KW-0812">Transmembrane</keyword>
<dbReference type="EMBL" id="JAUSVK010000001">
    <property type="protein sequence ID" value="MDQ0390601.1"/>
    <property type="molecule type" value="Genomic_DNA"/>
</dbReference>
<keyword evidence="5 9" id="KW-0630">Potassium</keyword>
<evidence type="ECO:0000256" key="6">
    <source>
        <dbReference type="ARBA" id="ARBA00022989"/>
    </source>
</evidence>
<evidence type="ECO:0000256" key="3">
    <source>
        <dbReference type="ARBA" id="ARBA00022538"/>
    </source>
</evidence>
<keyword evidence="6 9" id="KW-1133">Transmembrane helix</keyword>
<feature type="transmembrane region" description="Helical" evidence="9">
    <location>
        <begin position="285"/>
        <end position="305"/>
    </location>
</feature>
<evidence type="ECO:0000256" key="7">
    <source>
        <dbReference type="ARBA" id="ARBA00023065"/>
    </source>
</evidence>
<feature type="transmembrane region" description="Helical" evidence="9">
    <location>
        <begin position="531"/>
        <end position="554"/>
    </location>
</feature>
<feature type="transmembrane region" description="Helical" evidence="9">
    <location>
        <begin position="359"/>
        <end position="377"/>
    </location>
</feature>
<dbReference type="RefSeq" id="WP_307421886.1">
    <property type="nucleotide sequence ID" value="NZ_JAUSVK010000001.1"/>
</dbReference>
<sequence>MSLNGWLQIILLFAAVLLAVKPLGAFMAHVFEGRRTFLSPILSPVETGFYRLSGIDPDREQNWLTYTLAMLMFSAAGFIVMYAIFRLQAYLPLNPQGFDNLTPDLAFNTSVSFLTNTNWQSYAGEQTMSNFSQMFALTVHNFMSAATGIALAIAVTRAFARSGAKTVGNFWVDLTRCTLYVLLPLAIIVAIAFIAAGIPQTLLGAVDATTLEGAKQTIALGPIASQEAIKQLGTNGGGFLNANSAHPFENPSALANYLSIFSMLAISSALVYTFGRMVGNLRQGWALLAAMAIILIAGVGIVYWAETYGNPILAHLGVDPALGNMEGKEIRFGQAMTALFVAATTGLSCGAVNAMHASLTPLGGMVPLFLIQLGEVLPGGVGSGLYGMIVFAVLTVFIAGLMVGRTPEFLGKKIEAREMKFAMLAILILPTAILGFTGVSAMLPFAVSQIANGGPHGLTEILYAYSSAVGNNGSAFAGLSANTPWFNTTLGIAMVAGRFGYVVPVMAIAGSLAAKTKVPASAGTFPTHTPLFVGLLVGIILIVGGLQFFPALALGPIVEHFLMLAGKTF</sequence>
<keyword evidence="8 9" id="KW-0472">Membrane</keyword>
<comment type="similarity">
    <text evidence="9">Belongs to the KdpA family.</text>
</comment>
<dbReference type="InterPro" id="IPR004623">
    <property type="entry name" value="KdpA"/>
</dbReference>
<evidence type="ECO:0000313" key="10">
    <source>
        <dbReference type="EMBL" id="MDQ0390601.1"/>
    </source>
</evidence>
<feature type="transmembrane region" description="Helical" evidence="9">
    <location>
        <begin position="490"/>
        <end position="510"/>
    </location>
</feature>
<feature type="transmembrane region" description="Helical" evidence="9">
    <location>
        <begin position="254"/>
        <end position="273"/>
    </location>
</feature>
<comment type="subcellular location">
    <subcellularLocation>
        <location evidence="9">Cell membrane</location>
        <topology evidence="9">Multi-pass membrane protein</topology>
    </subcellularLocation>
</comment>
<evidence type="ECO:0000256" key="5">
    <source>
        <dbReference type="ARBA" id="ARBA00022958"/>
    </source>
</evidence>
<keyword evidence="3 9" id="KW-0633">Potassium transport</keyword>
<feature type="transmembrane region" description="Helical" evidence="9">
    <location>
        <begin position="424"/>
        <end position="447"/>
    </location>
</feature>
<proteinExistence type="inferred from homology"/>
<feature type="transmembrane region" description="Helical" evidence="9">
    <location>
        <begin position="6"/>
        <end position="31"/>
    </location>
</feature>
<keyword evidence="1 9" id="KW-0813">Transport</keyword>
<evidence type="ECO:0000256" key="9">
    <source>
        <dbReference type="HAMAP-Rule" id="MF_00275"/>
    </source>
</evidence>
<dbReference type="HAMAP" id="MF_00275">
    <property type="entry name" value="KdpA"/>
    <property type="match status" value="1"/>
</dbReference>
<dbReference type="PANTHER" id="PTHR30607">
    <property type="entry name" value="POTASSIUM-TRANSPORTING ATPASE A CHAIN"/>
    <property type="match status" value="1"/>
</dbReference>
<evidence type="ECO:0000313" key="11">
    <source>
        <dbReference type="Proteomes" id="UP001237448"/>
    </source>
</evidence>
<evidence type="ECO:0000256" key="1">
    <source>
        <dbReference type="ARBA" id="ARBA00022448"/>
    </source>
</evidence>